<comment type="caution">
    <text evidence="1">The sequence shown here is derived from an EMBL/GenBank/DDBJ whole genome shotgun (WGS) entry which is preliminary data.</text>
</comment>
<dbReference type="AlphaFoldDB" id="A0A0F9WLY3"/>
<dbReference type="EMBL" id="LAZR01000244">
    <property type="protein sequence ID" value="KKN79603.1"/>
    <property type="molecule type" value="Genomic_DNA"/>
</dbReference>
<protein>
    <submittedName>
        <fullName evidence="1">Uncharacterized protein</fullName>
    </submittedName>
</protein>
<proteinExistence type="predicted"/>
<gene>
    <name evidence="1" type="ORF">LCGC14_0338070</name>
</gene>
<name>A0A0F9WLY3_9ZZZZ</name>
<reference evidence="1" key="1">
    <citation type="journal article" date="2015" name="Nature">
        <title>Complex archaea that bridge the gap between prokaryotes and eukaryotes.</title>
        <authorList>
            <person name="Spang A."/>
            <person name="Saw J.H."/>
            <person name="Jorgensen S.L."/>
            <person name="Zaremba-Niedzwiedzka K."/>
            <person name="Martijn J."/>
            <person name="Lind A.E."/>
            <person name="van Eijk R."/>
            <person name="Schleper C."/>
            <person name="Guy L."/>
            <person name="Ettema T.J."/>
        </authorList>
    </citation>
    <scope>NUCLEOTIDE SEQUENCE</scope>
</reference>
<dbReference type="PROSITE" id="PS51257">
    <property type="entry name" value="PROKAR_LIPOPROTEIN"/>
    <property type="match status" value="1"/>
</dbReference>
<sequence length="57" mass="6264">MMKRLLGVLFLSLFVVGCAGDVTGIPWKVWKDANIPCEGGEEYDYRGSTCPAPDLDE</sequence>
<accession>A0A0F9WLY3</accession>
<organism evidence="1">
    <name type="scientific">marine sediment metagenome</name>
    <dbReference type="NCBI Taxonomy" id="412755"/>
    <lineage>
        <taxon>unclassified sequences</taxon>
        <taxon>metagenomes</taxon>
        <taxon>ecological metagenomes</taxon>
    </lineage>
</organism>
<evidence type="ECO:0000313" key="1">
    <source>
        <dbReference type="EMBL" id="KKN79603.1"/>
    </source>
</evidence>